<dbReference type="EMBL" id="BQYH01000005">
    <property type="protein sequence ID" value="GKU70732.1"/>
    <property type="molecule type" value="Genomic_DNA"/>
</dbReference>
<reference evidence="4" key="2">
    <citation type="submission" date="2018-04" db="EMBL/GenBank/DDBJ databases">
        <title>Draft genome sequence of Mycobacterium montefiorense isolated from Japanese black salamander.</title>
        <authorList>
            <person name="Fukano H."/>
            <person name="Yoshida M."/>
            <person name="Shimizu A."/>
            <person name="Iwao H."/>
            <person name="Kurata O."/>
            <person name="Katayama Y."/>
            <person name="Omatsu T."/>
            <person name="Mizutani T."/>
            <person name="Wada S."/>
            <person name="Hoshino Y."/>
        </authorList>
    </citation>
    <scope>NUCLEOTIDE SEQUENCE [LARGE SCALE GENOMIC DNA]</scope>
    <source>
        <strain evidence="4">BS</strain>
    </source>
</reference>
<dbReference type="InterPro" id="IPR001173">
    <property type="entry name" value="Glyco_trans_2-like"/>
</dbReference>
<dbReference type="Proteomes" id="UP000245060">
    <property type="component" value="Unassembled WGS sequence"/>
</dbReference>
<evidence type="ECO:0000259" key="1">
    <source>
        <dbReference type="Pfam" id="PF00535"/>
    </source>
</evidence>
<keyword evidence="4" id="KW-1185">Reference proteome</keyword>
<sequence length="296" mass="33081">MNVEDVNVNGQVRISIGIPVYNGEASLEQALRSINSQSFRDYEVIISDNASTDNTAQICREMAAINPRVKYFRQENNIGAAANFKFVLDKAVGEYFHWLAADDTRSSNFLELNINFLDENVDHVASTCPNRFKGQAEADNVTFSLVGTPAERFAGFMDHCWQSQAVYYSVVRTAILRQCDVIGQSFWAADWAIDLFLASRGNINRTDDGWLELGVSGASSGADAWRVLRSGRIEAVLPFFTFSAHALKLAKPFPLADRLSLLSRLVVLNWRGAYGKAFTALYQRYKAGLRPMRRGN</sequence>
<evidence type="ECO:0000313" key="5">
    <source>
        <dbReference type="Proteomes" id="UP001139505"/>
    </source>
</evidence>
<dbReference type="InterPro" id="IPR029044">
    <property type="entry name" value="Nucleotide-diphossugar_trans"/>
</dbReference>
<dbReference type="EMBL" id="BFCH01000018">
    <property type="protein sequence ID" value="GBG38483.1"/>
    <property type="molecule type" value="Genomic_DNA"/>
</dbReference>
<name>A0AA37PJ46_9MYCO</name>
<feature type="domain" description="Glycosyltransferase 2-like" evidence="1">
    <location>
        <begin position="15"/>
        <end position="142"/>
    </location>
</feature>
<reference evidence="3" key="3">
    <citation type="journal article" date="2022" name="Microbiol. Resour. Announc.">
        <title>Draft Genome Sequences of Eight Mycobacterium montefiorense Strains Isolated from Salamanders in Captivity.</title>
        <authorList>
            <person name="Komine T."/>
            <person name="Ihara H."/>
            <person name="Fukano H."/>
            <person name="Hoshino Y."/>
            <person name="Kurata O."/>
            <person name="Wada S."/>
        </authorList>
    </citation>
    <scope>NUCLEOTIDE SEQUENCE</scope>
    <source>
        <strain evidence="3">NJB18185</strain>
    </source>
</reference>
<dbReference type="SUPFAM" id="SSF53448">
    <property type="entry name" value="Nucleotide-diphospho-sugar transferases"/>
    <property type="match status" value="1"/>
</dbReference>
<evidence type="ECO:0000313" key="2">
    <source>
        <dbReference type="EMBL" id="GBG38483.1"/>
    </source>
</evidence>
<organism evidence="3 5">
    <name type="scientific">Mycobacterium montefiorense</name>
    <dbReference type="NCBI Taxonomy" id="154654"/>
    <lineage>
        <taxon>Bacteria</taxon>
        <taxon>Bacillati</taxon>
        <taxon>Actinomycetota</taxon>
        <taxon>Actinomycetes</taxon>
        <taxon>Mycobacteriales</taxon>
        <taxon>Mycobacteriaceae</taxon>
        <taxon>Mycobacterium</taxon>
        <taxon>Mycobacterium simiae complex</taxon>
    </lineage>
</organism>
<reference evidence="3" key="4">
    <citation type="submission" date="2022-04" db="EMBL/GenBank/DDBJ databases">
        <authorList>
            <person name="Komine T."/>
            <person name="Fukano H."/>
            <person name="Wada S."/>
        </authorList>
    </citation>
    <scope>NUCLEOTIDE SEQUENCE</scope>
    <source>
        <strain evidence="3">NJB18185</strain>
    </source>
</reference>
<dbReference type="CDD" id="cd00761">
    <property type="entry name" value="Glyco_tranf_GTA_type"/>
    <property type="match status" value="1"/>
</dbReference>
<dbReference type="PANTHER" id="PTHR22916">
    <property type="entry name" value="GLYCOSYLTRANSFERASE"/>
    <property type="match status" value="1"/>
</dbReference>
<gene>
    <name evidence="2" type="ORF">MmonteBS_28550</name>
    <name evidence="3" type="ORF">NJB18185_05090</name>
</gene>
<evidence type="ECO:0000313" key="3">
    <source>
        <dbReference type="EMBL" id="GKU70732.1"/>
    </source>
</evidence>
<evidence type="ECO:0000313" key="4">
    <source>
        <dbReference type="Proteomes" id="UP000245060"/>
    </source>
</evidence>
<dbReference type="Pfam" id="PF00535">
    <property type="entry name" value="Glycos_transf_2"/>
    <property type="match status" value="1"/>
</dbReference>
<reference evidence="2" key="1">
    <citation type="journal article" date="2018" name="Genome Announc.">
        <title>Draft Genome Sequence of Mycobacterium montefiorense Isolated from Japanese Black Salamander (Hynobius nigrescens).</title>
        <authorList>
            <person name="Fukano H."/>
            <person name="Yoshida M."/>
            <person name="Shimizu A."/>
            <person name="Iwao H."/>
            <person name="Katayama Y."/>
            <person name="Omatsu T."/>
            <person name="Mizutani T."/>
            <person name="Kurata O."/>
            <person name="Wada S."/>
            <person name="Hoshino Y."/>
        </authorList>
    </citation>
    <scope>NUCLEOTIDE SEQUENCE</scope>
    <source>
        <strain evidence="2">BS</strain>
    </source>
</reference>
<dbReference type="Gene3D" id="3.90.550.10">
    <property type="entry name" value="Spore Coat Polysaccharide Biosynthesis Protein SpsA, Chain A"/>
    <property type="match status" value="1"/>
</dbReference>
<dbReference type="PANTHER" id="PTHR22916:SF56">
    <property type="entry name" value="GLYCOSYL TRANSFERASE"/>
    <property type="match status" value="1"/>
</dbReference>
<dbReference type="Proteomes" id="UP001139505">
    <property type="component" value="Unassembled WGS sequence"/>
</dbReference>
<comment type="caution">
    <text evidence="3">The sequence shown here is derived from an EMBL/GenBank/DDBJ whole genome shotgun (WGS) entry which is preliminary data.</text>
</comment>
<accession>A0AA37PJ46</accession>
<proteinExistence type="predicted"/>
<protein>
    <recommendedName>
        <fullName evidence="1">Glycosyltransferase 2-like domain-containing protein</fullName>
    </recommendedName>
</protein>
<dbReference type="AlphaFoldDB" id="A0AA37PJ46"/>